<proteinExistence type="predicted"/>
<evidence type="ECO:0000313" key="2">
    <source>
        <dbReference type="Proteomes" id="UP001327560"/>
    </source>
</evidence>
<gene>
    <name evidence="1" type="ORF">Cni_G01544</name>
</gene>
<protein>
    <submittedName>
        <fullName evidence="1">Protein O-linked-mannose beta-1,4-N-acetylglucosaminyltransferase 2-like</fullName>
    </submittedName>
</protein>
<dbReference type="Proteomes" id="UP001327560">
    <property type="component" value="Chromosome 1"/>
</dbReference>
<dbReference type="GO" id="GO:0016757">
    <property type="term" value="F:glycosyltransferase activity"/>
    <property type="evidence" value="ECO:0007669"/>
    <property type="project" value="InterPro"/>
</dbReference>
<dbReference type="EMBL" id="CP136890">
    <property type="protein sequence ID" value="WOK92852.1"/>
    <property type="molecule type" value="Genomic_DNA"/>
</dbReference>
<reference evidence="1 2" key="1">
    <citation type="submission" date="2023-10" db="EMBL/GenBank/DDBJ databases">
        <title>Chromosome-scale genome assembly provides insights into flower coloration mechanisms of Canna indica.</title>
        <authorList>
            <person name="Li C."/>
        </authorList>
    </citation>
    <scope>NUCLEOTIDE SEQUENCE [LARGE SCALE GENOMIC DNA]</scope>
    <source>
        <tissue evidence="1">Flower</tissue>
    </source>
</reference>
<dbReference type="AlphaFoldDB" id="A0AAQ3JPG1"/>
<accession>A0AAQ3JPG1</accession>
<evidence type="ECO:0000313" key="1">
    <source>
        <dbReference type="EMBL" id="WOK92852.1"/>
    </source>
</evidence>
<dbReference type="InterPro" id="IPR007657">
    <property type="entry name" value="Glycosyltransferase_61"/>
</dbReference>
<name>A0AAQ3JPG1_9LILI</name>
<sequence length="199" mass="22491">MCSSTRSTTMNVLGMRNHELSLFCKLLPYIASYEEVALWINLSKVSPITLILKQLSNYDIIDANNDDQVAVRCFPHVLVGLSFHKELDVDPARAPMVYSMIDFKEMLRKAYGLERATTAPTCDTSDIRRKPTLLIISRKKTRVFLNERGMTDMAMSLGFNMCVAEPDITTDLRGQALMLVPTVKFHFLWGQALLLQAKG</sequence>
<dbReference type="PANTHER" id="PTHR20961">
    <property type="entry name" value="GLYCOSYLTRANSFERASE"/>
    <property type="match status" value="1"/>
</dbReference>
<dbReference type="PANTHER" id="PTHR20961:SF100">
    <property type="entry name" value="OS02G0331200 PROTEIN"/>
    <property type="match status" value="1"/>
</dbReference>
<organism evidence="1 2">
    <name type="scientific">Canna indica</name>
    <name type="common">Indian-shot</name>
    <dbReference type="NCBI Taxonomy" id="4628"/>
    <lineage>
        <taxon>Eukaryota</taxon>
        <taxon>Viridiplantae</taxon>
        <taxon>Streptophyta</taxon>
        <taxon>Embryophyta</taxon>
        <taxon>Tracheophyta</taxon>
        <taxon>Spermatophyta</taxon>
        <taxon>Magnoliopsida</taxon>
        <taxon>Liliopsida</taxon>
        <taxon>Zingiberales</taxon>
        <taxon>Cannaceae</taxon>
        <taxon>Canna</taxon>
    </lineage>
</organism>
<keyword evidence="2" id="KW-1185">Reference proteome</keyword>